<evidence type="ECO:0000313" key="3">
    <source>
        <dbReference type="Proteomes" id="UP000041254"/>
    </source>
</evidence>
<feature type="compositionally biased region" description="Low complexity" evidence="1">
    <location>
        <begin position="754"/>
        <end position="768"/>
    </location>
</feature>
<proteinExistence type="predicted"/>
<accession>A0A0G4G1L9</accession>
<evidence type="ECO:0000313" key="2">
    <source>
        <dbReference type="EMBL" id="CEM21592.1"/>
    </source>
</evidence>
<evidence type="ECO:0000256" key="1">
    <source>
        <dbReference type="SAM" id="MobiDB-lite"/>
    </source>
</evidence>
<dbReference type="VEuPathDB" id="CryptoDB:Vbra_16626"/>
<sequence length="1319" mass="147592">MTYQTHEEASAEATDSMQDQPQPIASSPPPAGADAKPQPVTTVQAEREELGRLENEVAHLESELEDARGRLEEKRKSEAVRRIGEIKRRIEELRRYDADHMDERLALRDAVLELKVKQEAIQKRQGDCDKIVREKDIEDAKGRAALQELQREQIQHHMDVLDRLLKLKEGQLDAITEKWQRLDQYNIECLKDAATSTILFSPILDTPEALAAIKETSALDPSNAPTADTLVKRLADQIMENLTKEHRAETTARNKEIQRLNERRLELHTNLKTTRIRLRQQEFLLSKGQAFLMALREGDSPPLKYILANQMPQQEDGKDVYDSIAQPMEKLVEDASMALVSREHSTKQLWERLRHWQQELKKISPDAQLTKADGSPLGRFCRQLLLQCADAAVDRSLTINDVQAAEERKQKWEEKDEREPSLTLDWLNKYAAASVALKYLEETVSEGVHEVTQEVVAYVKGVERYIAESFACGIYDAAGYDAFIEREEEAAKKAKKRKSPDRKVQWTEDNPAYWESTWVSPIPLSRHIHELKTQSQGQPTSPDHPVVSQIADALQQIIKERDGDEATKVEWKEDRTGRVQPDYSGIFVNGGEYDTAVWYSGGGVRDIPEPEEIPLDIGVLPMYRIPTEEPFDETETDRMQRLLDVSTHPSWAREQDFAKKHLSIRALPELAHEKKHGLPSVLCASTSSTLGLALAIGTEKGNILVWAVPTLLAQAEGEATRAPLSDIRKEESADEEQEEKHEEQKDGEEEQEIENPSPAAALTPATPSEQGLPYLTNTTARTTKMAHVRRLSFSRGASDLLTIDGKGILRMLSLTEAPPGRRGKKRKPPPLACRLELNNAHFARKGEEDDYKRRPQEWTVYRSTFLPFLSPSGQQPCFLLGLGGGTVVKLNSHLCTEAAEGAEDTAAATSSSTSLILPSASDVGLLKGVEAPKLLSLEEAARRGRARPKRQRSIKDEPSPPIREFFFAHKARIVALAAPAKASETSVQEIVTVDAVGKIIVWHYSLSQRSGFGTFTPVERFQLMLEDFVLPQPPASKSRSLQFTSDVPQRDELFSELPLLIDPTTLCAFYWLPSTEGPQCVVVDLSERAAESEMERLTGDVDIATKQECLIYPLTTQQQRQPASAKTDEPVLHRSPSLIPLFEDPLGGMAVPVICEEAGGRPVMGKLIDVKTNPPQRHITFCYSVEGSFRFVIFDVRNRRLLPVKIHMPSTADLSAPAPAFELSVWGDVLWVIRQQILYTFSTVTAQLLRSQRVGPVMPHGRSVRPIATALAFRQGRAGQRGRGAMDAGGEGEEDVGEHVLAVVFEGSGQPVFLYMLDK</sequence>
<organism evidence="2 3">
    <name type="scientific">Vitrella brassicaformis (strain CCMP3155)</name>
    <dbReference type="NCBI Taxonomy" id="1169540"/>
    <lineage>
        <taxon>Eukaryota</taxon>
        <taxon>Sar</taxon>
        <taxon>Alveolata</taxon>
        <taxon>Colpodellida</taxon>
        <taxon>Vitrellaceae</taxon>
        <taxon>Vitrella</taxon>
    </lineage>
</organism>
<keyword evidence="3" id="KW-1185">Reference proteome</keyword>
<dbReference type="InParanoid" id="A0A0G4G1L9"/>
<gene>
    <name evidence="2" type="ORF">Vbra_16626</name>
</gene>
<name>A0A0G4G1L9_VITBC</name>
<protein>
    <submittedName>
        <fullName evidence="2">Uncharacterized protein</fullName>
    </submittedName>
</protein>
<dbReference type="Proteomes" id="UP000041254">
    <property type="component" value="Unassembled WGS sequence"/>
</dbReference>
<dbReference type="EMBL" id="CDMY01000542">
    <property type="protein sequence ID" value="CEM21592.1"/>
    <property type="molecule type" value="Genomic_DNA"/>
</dbReference>
<feature type="region of interest" description="Disordered" evidence="1">
    <location>
        <begin position="1"/>
        <end position="44"/>
    </location>
</feature>
<reference evidence="2 3" key="1">
    <citation type="submission" date="2014-11" db="EMBL/GenBank/DDBJ databases">
        <authorList>
            <person name="Zhu J."/>
            <person name="Qi W."/>
            <person name="Song R."/>
        </authorList>
    </citation>
    <scope>NUCLEOTIDE SEQUENCE [LARGE SCALE GENOMIC DNA]</scope>
</reference>
<feature type="region of interest" description="Disordered" evidence="1">
    <location>
        <begin position="717"/>
        <end position="774"/>
    </location>
</feature>